<reference evidence="6" key="2">
    <citation type="submission" date="2011-03" db="EMBL/GenBank/DDBJ databases">
        <title>The complete genome of Hippea maritima DSM 10411.</title>
        <authorList>
            <consortium name="US DOE Joint Genome Institute (JGI-PGF)"/>
            <person name="Lucas S."/>
            <person name="Copeland A."/>
            <person name="Lapidus A."/>
            <person name="Bruce D."/>
            <person name="Goodwin L."/>
            <person name="Pitluck S."/>
            <person name="Peters L."/>
            <person name="Kyrpides N."/>
            <person name="Mavromatis K."/>
            <person name="Pagani I."/>
            <person name="Ivanova N."/>
            <person name="Mikhailova N."/>
            <person name="Lu M."/>
            <person name="Detter J.C."/>
            <person name="Tapia R."/>
            <person name="Han C."/>
            <person name="Land M."/>
            <person name="Hauser L."/>
            <person name="Markowitz V."/>
            <person name="Cheng J.-F."/>
            <person name="Hugenholtz P."/>
            <person name="Woyke T."/>
            <person name="Wu D."/>
            <person name="Spring S."/>
            <person name="Schroeder M."/>
            <person name="Brambilla E."/>
            <person name="Klenk H.-P."/>
            <person name="Eisen J.A."/>
        </authorList>
    </citation>
    <scope>NUCLEOTIDE SEQUENCE [LARGE SCALE GENOMIC DNA]</scope>
    <source>
        <strain evidence="6">ATCC 700847 / DSM 10411 / MH2</strain>
    </source>
</reference>
<comment type="pathway">
    <text evidence="1">Lipid metabolism.</text>
</comment>
<protein>
    <submittedName>
        <fullName evidence="5">Phospholipid/glycerol acyltransferase</fullName>
    </submittedName>
</protein>
<evidence type="ECO:0000256" key="2">
    <source>
        <dbReference type="ARBA" id="ARBA00022679"/>
    </source>
</evidence>
<keyword evidence="2 5" id="KW-0808">Transferase</keyword>
<keyword evidence="6" id="KW-1185">Reference proteome</keyword>
<dbReference type="GO" id="GO:0006654">
    <property type="term" value="P:phosphatidic acid biosynthetic process"/>
    <property type="evidence" value="ECO:0007669"/>
    <property type="project" value="TreeGrafter"/>
</dbReference>
<dbReference type="OrthoDB" id="9809618at2"/>
<dbReference type="SMART" id="SM00563">
    <property type="entry name" value="PlsC"/>
    <property type="match status" value="1"/>
</dbReference>
<gene>
    <name evidence="5" type="ordered locus">Hipma_1303</name>
</gene>
<evidence type="ECO:0000313" key="6">
    <source>
        <dbReference type="Proteomes" id="UP000008139"/>
    </source>
</evidence>
<dbReference type="InParanoid" id="F2LXE7"/>
<reference evidence="5 6" key="1">
    <citation type="journal article" date="2011" name="Stand. Genomic Sci.">
        <title>Complete genome sequence of the thermophilic sulfur-reducer Hippea maritima type strain (MH(2)).</title>
        <authorList>
            <person name="Huntemann M."/>
            <person name="Lu M."/>
            <person name="Nolan M."/>
            <person name="Lapidus A."/>
            <person name="Lucas S."/>
            <person name="Hammon N."/>
            <person name="Deshpande S."/>
            <person name="Cheng J.F."/>
            <person name="Tapia R."/>
            <person name="Han C."/>
            <person name="Goodwin L."/>
            <person name="Pitluck S."/>
            <person name="Liolios K."/>
            <person name="Pagani I."/>
            <person name="Ivanova N."/>
            <person name="Ovchinikova G."/>
            <person name="Pati A."/>
            <person name="Chen A."/>
            <person name="Palaniappan K."/>
            <person name="Land M."/>
            <person name="Hauser L."/>
            <person name="Jeffries C.D."/>
            <person name="Detter J.C."/>
            <person name="Brambilla E.M."/>
            <person name="Rohde M."/>
            <person name="Spring S."/>
            <person name="Goker M."/>
            <person name="Woyke T."/>
            <person name="Bristow J."/>
            <person name="Eisen J.A."/>
            <person name="Markowitz V."/>
            <person name="Hugenholtz P."/>
            <person name="Kyrpides N.C."/>
            <person name="Klenk H.P."/>
            <person name="Mavromatis K."/>
        </authorList>
    </citation>
    <scope>NUCLEOTIDE SEQUENCE [LARGE SCALE GENOMIC DNA]</scope>
    <source>
        <strain evidence="6">ATCC 700847 / DSM 10411 / MH2</strain>
    </source>
</reference>
<dbReference type="STRING" id="760142.Hipma_1303"/>
<keyword evidence="3 5" id="KW-0012">Acyltransferase</keyword>
<dbReference type="Pfam" id="PF01553">
    <property type="entry name" value="Acyltransferase"/>
    <property type="match status" value="1"/>
</dbReference>
<dbReference type="HOGENOM" id="CLU_1313737_0_0_7"/>
<dbReference type="GO" id="GO:0003841">
    <property type="term" value="F:1-acylglycerol-3-phosphate O-acyltransferase activity"/>
    <property type="evidence" value="ECO:0007669"/>
    <property type="project" value="TreeGrafter"/>
</dbReference>
<dbReference type="eggNOG" id="COG0204">
    <property type="taxonomic scope" value="Bacteria"/>
</dbReference>
<dbReference type="PANTHER" id="PTHR10434:SF11">
    <property type="entry name" value="1-ACYL-SN-GLYCEROL-3-PHOSPHATE ACYLTRANSFERASE"/>
    <property type="match status" value="1"/>
</dbReference>
<accession>F2LXE7</accession>
<dbReference type="CDD" id="cd07989">
    <property type="entry name" value="LPLAT_AGPAT-like"/>
    <property type="match status" value="1"/>
</dbReference>
<dbReference type="KEGG" id="hmr:Hipma_1303"/>
<name>F2LXE7_HIPMA</name>
<dbReference type="InterPro" id="IPR002123">
    <property type="entry name" value="Plipid/glycerol_acylTrfase"/>
</dbReference>
<evidence type="ECO:0000256" key="3">
    <source>
        <dbReference type="ARBA" id="ARBA00023315"/>
    </source>
</evidence>
<evidence type="ECO:0000259" key="4">
    <source>
        <dbReference type="SMART" id="SM00563"/>
    </source>
</evidence>
<evidence type="ECO:0000256" key="1">
    <source>
        <dbReference type="ARBA" id="ARBA00005189"/>
    </source>
</evidence>
<organism evidence="5 6">
    <name type="scientific">Hippea maritima (strain ATCC 700847 / DSM 10411 / MH2)</name>
    <dbReference type="NCBI Taxonomy" id="760142"/>
    <lineage>
        <taxon>Bacteria</taxon>
        <taxon>Pseudomonadati</taxon>
        <taxon>Campylobacterota</taxon>
        <taxon>Desulfurellia</taxon>
        <taxon>Desulfurellales</taxon>
        <taxon>Hippeaceae</taxon>
        <taxon>Hippea</taxon>
    </lineage>
</organism>
<feature type="domain" description="Phospholipid/glycerol acyltransferase" evidence="4">
    <location>
        <begin position="55"/>
        <end position="165"/>
    </location>
</feature>
<dbReference type="PANTHER" id="PTHR10434">
    <property type="entry name" value="1-ACYL-SN-GLYCEROL-3-PHOSPHATE ACYLTRANSFERASE"/>
    <property type="match status" value="1"/>
</dbReference>
<sequence length="209" mass="24142">MKAFFNFIRFALFTGWYIVKSKEIDENIIRRWVVDVLDMFKIDVECRGDFKDERFVIMPNHSSYFDILALYHCSRVKLNWIAKKELFKIPLLGRAMKDVGVVGVDRANEKKAAAALLRFVKTDFSGGVVIFPQGTRKNKTAFKRGGILIAKKRDLPIYPVRIENSAYIMPVGKLALNSGRVSVNILDRIDPKEFSDIEIEKMVREKVYD</sequence>
<dbReference type="AlphaFoldDB" id="F2LXE7"/>
<dbReference type="SUPFAM" id="SSF69593">
    <property type="entry name" value="Glycerol-3-phosphate (1)-acyltransferase"/>
    <property type="match status" value="1"/>
</dbReference>
<evidence type="ECO:0000313" key="5">
    <source>
        <dbReference type="EMBL" id="AEA34261.1"/>
    </source>
</evidence>
<dbReference type="RefSeq" id="WP_013682293.1">
    <property type="nucleotide sequence ID" value="NC_015318.1"/>
</dbReference>
<dbReference type="EMBL" id="CP002606">
    <property type="protein sequence ID" value="AEA34261.1"/>
    <property type="molecule type" value="Genomic_DNA"/>
</dbReference>
<proteinExistence type="predicted"/>
<dbReference type="Proteomes" id="UP000008139">
    <property type="component" value="Chromosome"/>
</dbReference>